<evidence type="ECO:0000313" key="2">
    <source>
        <dbReference type="EMBL" id="KAB2932899.1"/>
    </source>
</evidence>
<reference evidence="2 3" key="1">
    <citation type="submission" date="2019-10" db="EMBL/GenBank/DDBJ databases">
        <title>Extracellular Electron Transfer in a Candidatus Methanoperedens spp. Enrichment Culture.</title>
        <authorList>
            <person name="Berger S."/>
            <person name="Rangel Shaw D."/>
            <person name="Berben T."/>
            <person name="In 'T Zandt M."/>
            <person name="Frank J."/>
            <person name="Reimann J."/>
            <person name="Jetten M.S.M."/>
            <person name="Welte C.U."/>
        </authorList>
    </citation>
    <scope>NUCLEOTIDE SEQUENCE [LARGE SCALE GENOMIC DNA]</scope>
    <source>
        <strain evidence="2">SB12</strain>
    </source>
</reference>
<evidence type="ECO:0000313" key="3">
    <source>
        <dbReference type="Proteomes" id="UP000460298"/>
    </source>
</evidence>
<comment type="caution">
    <text evidence="2">The sequence shown here is derived from an EMBL/GenBank/DDBJ whole genome shotgun (WGS) entry which is preliminary data.</text>
</comment>
<dbReference type="EMBL" id="WBUI01000007">
    <property type="protein sequence ID" value="KAB2932899.1"/>
    <property type="molecule type" value="Genomic_DNA"/>
</dbReference>
<protein>
    <recommendedName>
        <fullName evidence="4">Glycosyltransferase RgtA/B/C/D-like domain-containing protein</fullName>
    </recommendedName>
</protein>
<feature type="transmembrane region" description="Helical" evidence="1">
    <location>
        <begin position="84"/>
        <end position="101"/>
    </location>
</feature>
<sequence>MNRPGILRYSIFALSVIIIVFAWIGSQRQFSFNFDSQNKIYQAHSLVQNGFQSEALVYAGQDIDSEGLFDPIPHSVVLKDGRKVGAFPLAFSFLATPFILIDNQFGYGLELSALLSLLPLLGIWTLLLRWRLPPLLLIMAFWGNFLWLQSFEFSEYLLATFLSFLGYTLSLHERYRQKGDFHHLTAGMIFGLAVFFRHEAVVAVASVIGALLFLQLSGQKPPTNQMRRARFFVAGSISVLFLWLTSNQLDYGHFLGPRFLANQATQFQGIAETLRRYMVLYFGGGLKFGLFVFMPLLLIPLFLPVLRFFQRRGEEEGRSFSERITLVATILYLAVIPLIVPNDGAGGFGPRYLIFAVLPGFILIKNWMERRPSSKTKYLVFFFTVISIPLPVLLHQVQEQGTAQQKAVYSDYAKIRADIWIFPNQSLYYYAGLDTVRYESYIASTDAGLLDLTKRLHSARGGKSIAIVTLNEQVARSAEANLAGKDSELARATLMIIRSAQRDVALIRKRYPDAVHIQGKQADVILLAPATKRQ</sequence>
<feature type="transmembrane region" description="Helical" evidence="1">
    <location>
        <begin position="107"/>
        <end position="127"/>
    </location>
</feature>
<proteinExistence type="predicted"/>
<feature type="transmembrane region" description="Helical" evidence="1">
    <location>
        <begin position="201"/>
        <end position="217"/>
    </location>
</feature>
<feature type="transmembrane region" description="Helical" evidence="1">
    <location>
        <begin position="179"/>
        <end position="195"/>
    </location>
</feature>
<feature type="transmembrane region" description="Helical" evidence="1">
    <location>
        <begin position="352"/>
        <end position="368"/>
    </location>
</feature>
<feature type="transmembrane region" description="Helical" evidence="1">
    <location>
        <begin position="380"/>
        <end position="397"/>
    </location>
</feature>
<feature type="transmembrane region" description="Helical" evidence="1">
    <location>
        <begin position="288"/>
        <end position="308"/>
    </location>
</feature>
<dbReference type="InterPro" id="IPR059217">
    <property type="entry name" value="LA3751_2-like"/>
</dbReference>
<evidence type="ECO:0000256" key="1">
    <source>
        <dbReference type="SAM" id="Phobius"/>
    </source>
</evidence>
<feature type="transmembrane region" description="Helical" evidence="1">
    <location>
        <begin position="229"/>
        <end position="246"/>
    </location>
</feature>
<keyword evidence="1" id="KW-0472">Membrane</keyword>
<dbReference type="AlphaFoldDB" id="A0A833H1V8"/>
<feature type="transmembrane region" description="Helical" evidence="1">
    <location>
        <begin position="156"/>
        <end position="172"/>
    </location>
</feature>
<dbReference type="NCBIfam" id="NF047440">
    <property type="entry name" value="LA3751_2_3_fam"/>
    <property type="match status" value="1"/>
</dbReference>
<accession>A0A833H1V8</accession>
<feature type="transmembrane region" description="Helical" evidence="1">
    <location>
        <begin position="6"/>
        <end position="24"/>
    </location>
</feature>
<gene>
    <name evidence="2" type="ORF">F9K24_08510</name>
</gene>
<dbReference type="Proteomes" id="UP000460298">
    <property type="component" value="Unassembled WGS sequence"/>
</dbReference>
<keyword evidence="1" id="KW-1133">Transmembrane helix</keyword>
<feature type="transmembrane region" description="Helical" evidence="1">
    <location>
        <begin position="320"/>
        <end position="340"/>
    </location>
</feature>
<name>A0A833H1V8_9LEPT</name>
<organism evidence="2 3">
    <name type="scientific">Leptonema illini</name>
    <dbReference type="NCBI Taxonomy" id="183"/>
    <lineage>
        <taxon>Bacteria</taxon>
        <taxon>Pseudomonadati</taxon>
        <taxon>Spirochaetota</taxon>
        <taxon>Spirochaetia</taxon>
        <taxon>Leptospirales</taxon>
        <taxon>Leptospiraceae</taxon>
        <taxon>Leptonema</taxon>
    </lineage>
</organism>
<evidence type="ECO:0008006" key="4">
    <source>
        <dbReference type="Google" id="ProtNLM"/>
    </source>
</evidence>
<keyword evidence="1" id="KW-0812">Transmembrane</keyword>